<evidence type="ECO:0000256" key="7">
    <source>
        <dbReference type="ARBA" id="ARBA00022949"/>
    </source>
</evidence>
<evidence type="ECO:0000259" key="10">
    <source>
        <dbReference type="PROSITE" id="PS50106"/>
    </source>
</evidence>
<reference evidence="12" key="2">
    <citation type="submission" date="2025-08" db="UniProtKB">
        <authorList>
            <consortium name="Ensembl"/>
        </authorList>
    </citation>
    <scope>IDENTIFICATION</scope>
</reference>
<dbReference type="CDD" id="cd06676">
    <property type="entry name" value="PDZ13_MUPP1-like"/>
    <property type="match status" value="1"/>
</dbReference>
<keyword evidence="8" id="KW-0472">Membrane</keyword>
<dbReference type="CDD" id="cd06668">
    <property type="entry name" value="PDZ4_MUPP1-like"/>
    <property type="match status" value="1"/>
</dbReference>
<feature type="region of interest" description="Disordered" evidence="9">
    <location>
        <begin position="889"/>
        <end position="919"/>
    </location>
</feature>
<evidence type="ECO:0008006" key="14">
    <source>
        <dbReference type="Google" id="ProtNLM"/>
    </source>
</evidence>
<keyword evidence="4" id="KW-1003">Cell membrane</keyword>
<feature type="domain" description="PDZ" evidence="10">
    <location>
        <begin position="245"/>
        <end position="326"/>
    </location>
</feature>
<dbReference type="FunFam" id="2.30.42.10:FF:000038">
    <property type="entry name" value="Multiple PDZ domain protein isoform X1"/>
    <property type="match status" value="1"/>
</dbReference>
<dbReference type="SUPFAM" id="SSF50156">
    <property type="entry name" value="PDZ domain-like"/>
    <property type="match status" value="11"/>
</dbReference>
<keyword evidence="3" id="KW-0796">Tight junction</keyword>
<dbReference type="Gene3D" id="2.30.42.10">
    <property type="match status" value="11"/>
</dbReference>
<dbReference type="CDD" id="cd06669">
    <property type="entry name" value="PDZ5_MUPP1-like"/>
    <property type="match status" value="1"/>
</dbReference>
<evidence type="ECO:0000256" key="4">
    <source>
        <dbReference type="ARBA" id="ARBA00022475"/>
    </source>
</evidence>
<evidence type="ECO:0000256" key="9">
    <source>
        <dbReference type="SAM" id="MobiDB-lite"/>
    </source>
</evidence>
<dbReference type="Gene3D" id="1.10.287.650">
    <property type="entry name" value="L27 domain"/>
    <property type="match status" value="1"/>
</dbReference>
<dbReference type="CDD" id="cd06672">
    <property type="entry name" value="PDZ8_MUPP1-PDZ7_PATJ-PDZ2_INAD-like"/>
    <property type="match status" value="1"/>
</dbReference>
<dbReference type="SMART" id="SM00228">
    <property type="entry name" value="PDZ"/>
    <property type="match status" value="11"/>
</dbReference>
<dbReference type="FunFam" id="2.30.42.10:FF:000070">
    <property type="entry name" value="Multiple PDZ domain protein"/>
    <property type="match status" value="1"/>
</dbReference>
<dbReference type="PROSITE" id="PS50106">
    <property type="entry name" value="PDZ"/>
    <property type="match status" value="11"/>
</dbReference>
<dbReference type="SUPFAM" id="SSF101288">
    <property type="entry name" value="L27 domain"/>
    <property type="match status" value="1"/>
</dbReference>
<dbReference type="Ensembl" id="ENSCSAVT00000006602.1">
    <property type="protein sequence ID" value="ENSCSAVP00000006519.1"/>
    <property type="gene ID" value="ENSCSAVG00000003905.1"/>
</dbReference>
<keyword evidence="6" id="KW-0677">Repeat</keyword>
<protein>
    <recommendedName>
        <fullName evidence="14">Multiple PDZ domain crumbs cell polarity complex component</fullName>
    </recommendedName>
</protein>
<keyword evidence="13" id="KW-1185">Reference proteome</keyword>
<evidence type="ECO:0000256" key="6">
    <source>
        <dbReference type="ARBA" id="ARBA00022737"/>
    </source>
</evidence>
<dbReference type="Proteomes" id="UP000007875">
    <property type="component" value="Unassembled WGS sequence"/>
</dbReference>
<dbReference type="Pfam" id="PF00595">
    <property type="entry name" value="PDZ"/>
    <property type="match status" value="11"/>
</dbReference>
<evidence type="ECO:0000313" key="13">
    <source>
        <dbReference type="Proteomes" id="UP000007875"/>
    </source>
</evidence>
<feature type="domain" description="PDZ" evidence="10">
    <location>
        <begin position="1189"/>
        <end position="1273"/>
    </location>
</feature>
<feature type="region of interest" description="Disordered" evidence="9">
    <location>
        <begin position="790"/>
        <end position="817"/>
    </location>
</feature>
<feature type="domain" description="PDZ" evidence="10">
    <location>
        <begin position="1022"/>
        <end position="1116"/>
    </location>
</feature>
<accession>H2YMG7</accession>
<dbReference type="Pfam" id="PF09045">
    <property type="entry name" value="L27_2"/>
    <property type="match status" value="1"/>
</dbReference>
<feature type="domain" description="PDZ" evidence="10">
    <location>
        <begin position="361"/>
        <end position="451"/>
    </location>
</feature>
<dbReference type="CDD" id="cd06791">
    <property type="entry name" value="PDZ3_MUPP1-like"/>
    <property type="match status" value="1"/>
</dbReference>
<dbReference type="CDD" id="cd06667">
    <property type="entry name" value="PDZ2_MUPP1-like"/>
    <property type="match status" value="1"/>
</dbReference>
<dbReference type="CDD" id="cd06674">
    <property type="entry name" value="PDZ11_MUPP1-PDZ9_PATJ-like"/>
    <property type="match status" value="1"/>
</dbReference>
<evidence type="ECO:0000256" key="5">
    <source>
        <dbReference type="ARBA" id="ARBA00022553"/>
    </source>
</evidence>
<evidence type="ECO:0000256" key="1">
    <source>
        <dbReference type="ARBA" id="ARBA00004221"/>
    </source>
</evidence>
<evidence type="ECO:0000259" key="11">
    <source>
        <dbReference type="PROSITE" id="PS51022"/>
    </source>
</evidence>
<dbReference type="PROSITE" id="PS51022">
    <property type="entry name" value="L27"/>
    <property type="match status" value="1"/>
</dbReference>
<sequence length="1800" mass="195082">MPSQEELEKAAVVLKRLQNQLKRQGDYSHDAELDAMKSLMESPLFKKMVQLQASIQQLKKEASVKKDDFDINSVEFSPDNGGLVVGGREIENDSSIYSSQNGSVTGSFFYIFLLYTYLEEFIESAAKGRETEMVEIYKSESEGLGFSVVGLKSEHRGDLGIFVQDIRSGGVADRDGRLKESDQILVINNQPLTQTISHQEAIAILQKVKGGRKIVLSRVQLFASETKLLHDHFQHPDTKWSDVETIDLRNDGRGLGFGIVGGRATGGVVVKTIVPGGAAHSDGRLKSGDHILRIGEEDLTNMGSEEVAQVLRQCGMNVRWVITISTSKTVAIYPSYQPQTIPLSTSTSNSSSLPSDAQIFEVELVKDAKGLGISIAGFSPEDKKPDGTPGIYVKGVSPGSAADIDGRIRPKDKLIAVDGKRLDGPDITSEEALDVLRSTGVVVRLTLARFPNENDQVLKFMYLCTLFLNHGIVDPISLNSGTEITNLNLRTGEELSEEEEERIKQKWRMVMGPHFDIVVRCLDYNFVHDVAQLKKYNYLSGLGISLEGTIDENEMPHHYIRSILPEGPVGQNNKLATGDELLEVNANHLLGLSHVEVVVILKELPLNVRMVCARLKDNLTRNPARDSVSLVSTMGITTTYPSTAEEEPMDSAWVDDITVIDLDKGEQGLGFSILDFQDPLDEEKTAVLVRSLVKGGVAQQDGRLDPGDRLIFVNDVSLQFADLDQAVRVLKAVPQGRVAIGVRKPRPMFPENIDSEQMLSLTTSQPLTTNIWHFILSFILLHSDIKVHPPTEEEEASTPVLPRPPSSQSSSSSASQEIQGYPMDLGHHYSDTPEEIEVKLPEILIKISSNPSPKMEVKQMQMSGMTAIALTTNTMQRDAPPVVRQQEVYSSAPTVPPKPVGYTAPSWQNAEPDKPRPKPPIDGFERIVQMSKGKSSLGITVRPDKKGDGLLVQSPLGNPDKEGDGLLVRSVISGGAVARAVKVTGLVTHHRISRFSFFSDGQQSSEHERPVIDASFWGDVKRVDIRREAGQSLGISIVGGRTSDQPISNDNGDPIEGIFVKEIIERSPVDMSSDMKPGDKIIKVDGVDLTQASHEEAVEAILKAGVHVVFHVQTFVGHPKQIWLTNQLRNSLYGSPSAYTKKQCKMHNSSSGIIISLAVAYNVVLEMQLFAVLLKAERKYGHLGGEIHVIDLVKGPAGVGLSLAGNKDRSQQKIFVVGVNPNGAAGIDGRLKVGDQLLEVNHTPLNQQNNHELASNVIQNAKSKLLLVVNRSWKEVSRSAKTKSWTVSSISLSEIINSNSGSISAQSSTEISADDETLPTVAFIEPFKSIEIEDVSFASSDTSSITSSGHRLSAMSPTMEEGGENSDPLTCPIIPGRETTIEINKGKAGLGVSIVGGSDSLLDAVLVHTVYEQGAAAKDGRLWPGDRILSVNNHSLRHATHDEAIEVLRNTPGRVHLTVHRDENRWGSRSESDVYDIYDVQLVKKSGRGLGLSIVGRKNAAGVFVSDLVSGGAASREGTMKPGDQILGVNGVDIKMAGQEVAAQLLKNAHGKVDLRVGRLKSGAPGDLIKMPKLSLSSNTSEDVPMIKEDSDAQIRFVEIDKSPSQPLGISIAGGVGSPLGDVPIFIAVVQNHGAAAGKLKVGDKIRSINGQSTDTKSHDEVVSMLKGQEDAIVLMQVQDGGESIKQLSEYLVQSSAPAMPRSPQSPAQEKKAVDIELHRGSDGLGFSIVGGHGSPHGDLPIYVKSVFSIGAAAVDGRLRRGDRIVSVNGEKLDGYTHEEAAEALKRRVSRIVLRVVPSS</sequence>
<feature type="domain" description="PDZ" evidence="10">
    <location>
        <begin position="133"/>
        <end position="220"/>
    </location>
</feature>
<dbReference type="GeneTree" id="ENSGT00940000167964"/>
<proteinExistence type="predicted"/>
<feature type="domain" description="PDZ" evidence="10">
    <location>
        <begin position="1715"/>
        <end position="1800"/>
    </location>
</feature>
<dbReference type="CDD" id="cd06671">
    <property type="entry name" value="PDZ7_MUPP1-PD6_PATJ-like"/>
    <property type="match status" value="1"/>
</dbReference>
<evidence type="ECO:0000256" key="2">
    <source>
        <dbReference type="ARBA" id="ARBA00004435"/>
    </source>
</evidence>
<dbReference type="InterPro" id="IPR015132">
    <property type="entry name" value="L27_2"/>
</dbReference>
<dbReference type="InterPro" id="IPR036034">
    <property type="entry name" value="PDZ_sf"/>
</dbReference>
<evidence type="ECO:0000256" key="8">
    <source>
        <dbReference type="ARBA" id="ARBA00023136"/>
    </source>
</evidence>
<dbReference type="GO" id="GO:0005923">
    <property type="term" value="C:bicellular tight junction"/>
    <property type="evidence" value="ECO:0007669"/>
    <property type="project" value="UniProtKB-SubCell"/>
</dbReference>
<keyword evidence="5" id="KW-0597">Phosphoprotein</keyword>
<keyword evidence="7" id="KW-0965">Cell junction</keyword>
<dbReference type="PANTHER" id="PTHR19964">
    <property type="entry name" value="MULTIPLE PDZ DOMAIN PROTEIN"/>
    <property type="match status" value="1"/>
</dbReference>
<feature type="domain" description="PDZ" evidence="10">
    <location>
        <begin position="659"/>
        <end position="731"/>
    </location>
</feature>
<feature type="domain" description="PDZ" evidence="10">
    <location>
        <begin position="530"/>
        <end position="616"/>
    </location>
</feature>
<dbReference type="PANTHER" id="PTHR19964:SF92">
    <property type="entry name" value="PATJ HOMOLOG"/>
    <property type="match status" value="1"/>
</dbReference>
<feature type="domain" description="L27" evidence="11">
    <location>
        <begin position="3"/>
        <end position="63"/>
    </location>
</feature>
<dbReference type="InterPro" id="IPR051342">
    <property type="entry name" value="PDZ_scaffold"/>
</dbReference>
<dbReference type="GO" id="GO:0016324">
    <property type="term" value="C:apical plasma membrane"/>
    <property type="evidence" value="ECO:0007669"/>
    <property type="project" value="UniProtKB-SubCell"/>
</dbReference>
<reference evidence="12" key="3">
    <citation type="submission" date="2025-09" db="UniProtKB">
        <authorList>
            <consortium name="Ensembl"/>
        </authorList>
    </citation>
    <scope>IDENTIFICATION</scope>
</reference>
<feature type="domain" description="PDZ" evidence="10">
    <location>
        <begin position="1380"/>
        <end position="1463"/>
    </location>
</feature>
<name>H2YMG7_CIOSA</name>
<organism evidence="12 13">
    <name type="scientific">Ciona savignyi</name>
    <name type="common">Pacific transparent sea squirt</name>
    <dbReference type="NCBI Taxonomy" id="51511"/>
    <lineage>
        <taxon>Eukaryota</taxon>
        <taxon>Metazoa</taxon>
        <taxon>Chordata</taxon>
        <taxon>Tunicata</taxon>
        <taxon>Ascidiacea</taxon>
        <taxon>Phlebobranchia</taxon>
        <taxon>Cionidae</taxon>
        <taxon>Ciona</taxon>
    </lineage>
</organism>
<evidence type="ECO:0000313" key="12">
    <source>
        <dbReference type="Ensembl" id="ENSCSAVP00000006519.1"/>
    </source>
</evidence>
<feature type="domain" description="PDZ" evidence="10">
    <location>
        <begin position="1597"/>
        <end position="1681"/>
    </location>
</feature>
<dbReference type="InterPro" id="IPR004172">
    <property type="entry name" value="L27_dom"/>
</dbReference>
<reference evidence="13" key="1">
    <citation type="submission" date="2003-08" db="EMBL/GenBank/DDBJ databases">
        <authorList>
            <person name="Birren B."/>
            <person name="Nusbaum C."/>
            <person name="Abebe A."/>
            <person name="Abouelleil A."/>
            <person name="Adekoya E."/>
            <person name="Ait-zahra M."/>
            <person name="Allen N."/>
            <person name="Allen T."/>
            <person name="An P."/>
            <person name="Anderson M."/>
            <person name="Anderson S."/>
            <person name="Arachchi H."/>
            <person name="Armbruster J."/>
            <person name="Bachantsang P."/>
            <person name="Baldwin J."/>
            <person name="Barry A."/>
            <person name="Bayul T."/>
            <person name="Blitshsteyn B."/>
            <person name="Bloom T."/>
            <person name="Blye J."/>
            <person name="Boguslavskiy L."/>
            <person name="Borowsky M."/>
            <person name="Boukhgalter B."/>
            <person name="Brunache A."/>
            <person name="Butler J."/>
            <person name="Calixte N."/>
            <person name="Calvo S."/>
            <person name="Camarata J."/>
            <person name="Campo K."/>
            <person name="Chang J."/>
            <person name="Cheshatsang Y."/>
            <person name="Citroen M."/>
            <person name="Collymore A."/>
            <person name="Considine T."/>
            <person name="Cook A."/>
            <person name="Cooke P."/>
            <person name="Corum B."/>
            <person name="Cuomo C."/>
            <person name="David R."/>
            <person name="Dawoe T."/>
            <person name="Degray S."/>
            <person name="Dodge S."/>
            <person name="Dooley K."/>
            <person name="Dorje P."/>
            <person name="Dorjee K."/>
            <person name="Dorris L."/>
            <person name="Duffey N."/>
            <person name="Dupes A."/>
            <person name="Elkins T."/>
            <person name="Engels R."/>
            <person name="Erickson J."/>
            <person name="Farina A."/>
            <person name="Faro S."/>
            <person name="Ferreira P."/>
            <person name="Fischer H."/>
            <person name="Fitzgerald M."/>
            <person name="Foley K."/>
            <person name="Gage D."/>
            <person name="Galagan J."/>
            <person name="Gearin G."/>
            <person name="Gnerre S."/>
            <person name="Gnirke A."/>
            <person name="Goyette A."/>
            <person name="Graham J."/>
            <person name="Grandbois E."/>
            <person name="Gyaltsen K."/>
            <person name="Hafez N."/>
            <person name="Hagopian D."/>
            <person name="Hagos B."/>
            <person name="Hall J."/>
            <person name="Hatcher B."/>
            <person name="Heller A."/>
            <person name="Higgins H."/>
            <person name="Honan T."/>
            <person name="Horn A."/>
            <person name="Houde N."/>
            <person name="Hughes L."/>
            <person name="Hulme W."/>
            <person name="Husby E."/>
            <person name="Iliev I."/>
            <person name="Jaffe D."/>
            <person name="Jones C."/>
            <person name="Kamal M."/>
            <person name="Kamat A."/>
            <person name="Kamvysselis M."/>
            <person name="Karlsson E."/>
            <person name="Kells C."/>
            <person name="Kieu A."/>
            <person name="Kisner P."/>
            <person name="Kodira C."/>
            <person name="Kulbokas E."/>
            <person name="Labutti K."/>
            <person name="Lama D."/>
            <person name="Landers T."/>
            <person name="Leger J."/>
            <person name="Levine S."/>
            <person name="Lewis D."/>
            <person name="Lewis T."/>
            <person name="Lindblad-toh K."/>
            <person name="Liu X."/>
            <person name="Lokyitsang T."/>
            <person name="Lokyitsang Y."/>
            <person name="Lucien O."/>
            <person name="Lui A."/>
            <person name="Ma L.J."/>
            <person name="Mabbitt R."/>
            <person name="Macdonald J."/>
            <person name="Maclean C."/>
            <person name="Major J."/>
            <person name="Manning J."/>
            <person name="Marabella R."/>
            <person name="Maru K."/>
            <person name="Matthews C."/>
            <person name="Mauceli E."/>
            <person name="Mccarthy M."/>
            <person name="Mcdonough S."/>
            <person name="Mcghee T."/>
            <person name="Meldrim J."/>
            <person name="Meneus L."/>
            <person name="Mesirov J."/>
            <person name="Mihalev A."/>
            <person name="Mihova T."/>
            <person name="Mikkelsen T."/>
            <person name="Mlenga V."/>
            <person name="Moru K."/>
            <person name="Mozes J."/>
            <person name="Mulrain L."/>
            <person name="Munson G."/>
            <person name="Naylor J."/>
            <person name="Newes C."/>
            <person name="Nguyen C."/>
            <person name="Nguyen N."/>
            <person name="Nguyen T."/>
            <person name="Nicol R."/>
            <person name="Nielsen C."/>
            <person name="Nizzari M."/>
            <person name="Norbu C."/>
            <person name="Norbu N."/>
            <person name="O'donnell P."/>
            <person name="Okoawo O."/>
            <person name="O'leary S."/>
            <person name="Omotosho B."/>
            <person name="O'neill K."/>
            <person name="Osman S."/>
            <person name="Parker S."/>
            <person name="Perrin D."/>
            <person name="Phunkhang P."/>
            <person name="Piqani B."/>
            <person name="Purcell S."/>
            <person name="Rachupka T."/>
            <person name="Ramasamy U."/>
            <person name="Rameau R."/>
            <person name="Ray V."/>
            <person name="Raymond C."/>
            <person name="Retta R."/>
            <person name="Richardson S."/>
            <person name="Rise C."/>
            <person name="Rodriguez J."/>
            <person name="Rogers J."/>
            <person name="Rogov P."/>
            <person name="Rutman M."/>
            <person name="Schupbach R."/>
            <person name="Seaman C."/>
            <person name="Settipalli S."/>
            <person name="Sharpe T."/>
            <person name="Sheridan J."/>
            <person name="Sherpa N."/>
            <person name="Shi J."/>
            <person name="Smirnov S."/>
            <person name="Smith C."/>
            <person name="Sougnez C."/>
            <person name="Spencer B."/>
            <person name="Stalker J."/>
            <person name="Stange-thomann N."/>
            <person name="Stavropoulos S."/>
            <person name="Stetson K."/>
            <person name="Stone C."/>
            <person name="Stone S."/>
            <person name="Stubbs M."/>
            <person name="Talamas J."/>
            <person name="Tchuinga P."/>
            <person name="Tenzing P."/>
            <person name="Tesfaye S."/>
            <person name="Theodore J."/>
            <person name="Thoulutsang Y."/>
            <person name="Topham K."/>
            <person name="Towey S."/>
            <person name="Tsamla T."/>
            <person name="Tsomo N."/>
            <person name="Vallee D."/>
            <person name="Vassiliev H."/>
            <person name="Venkataraman V."/>
            <person name="Vinson J."/>
            <person name="Vo A."/>
            <person name="Wade C."/>
            <person name="Wang S."/>
            <person name="Wangchuk T."/>
            <person name="Wangdi T."/>
            <person name="Whittaker C."/>
            <person name="Wilkinson J."/>
            <person name="Wu Y."/>
            <person name="Wyman D."/>
            <person name="Yadav S."/>
            <person name="Yang S."/>
            <person name="Yang X."/>
            <person name="Yeager S."/>
            <person name="Yee E."/>
            <person name="Young G."/>
            <person name="Zainoun J."/>
            <person name="Zembeck L."/>
            <person name="Zimmer A."/>
            <person name="Zody M."/>
            <person name="Lander E."/>
        </authorList>
    </citation>
    <scope>NUCLEOTIDE SEQUENCE [LARGE SCALE GENOMIC DNA]</scope>
</reference>
<feature type="compositionally biased region" description="Low complexity" evidence="9">
    <location>
        <begin position="806"/>
        <end position="816"/>
    </location>
</feature>
<evidence type="ECO:0000256" key="3">
    <source>
        <dbReference type="ARBA" id="ARBA00022427"/>
    </source>
</evidence>
<dbReference type="InterPro" id="IPR001478">
    <property type="entry name" value="PDZ"/>
</dbReference>
<comment type="subcellular location">
    <subcellularLocation>
        <location evidence="1">Apical cell membrane</location>
    </subcellularLocation>
    <subcellularLocation>
        <location evidence="2">Cell junction</location>
        <location evidence="2">Tight junction</location>
    </subcellularLocation>
</comment>
<feature type="domain" description="PDZ" evidence="10">
    <location>
        <begin position="1479"/>
        <end position="1561"/>
    </location>
</feature>
<dbReference type="CDD" id="cd06689">
    <property type="entry name" value="PDZ1_MUPP1-like"/>
    <property type="match status" value="1"/>
</dbReference>
<dbReference type="InterPro" id="IPR036892">
    <property type="entry name" value="L27_dom_sf"/>
</dbReference>
<dbReference type="CDD" id="cd06673">
    <property type="entry name" value="PDZ10_MUPP1-PDZ8_PATJ-like"/>
    <property type="match status" value="1"/>
</dbReference>
<feature type="region of interest" description="Disordered" evidence="9">
    <location>
        <begin position="1346"/>
        <end position="1368"/>
    </location>
</feature>
<dbReference type="OMA" id="LEHMSHA"/>